<proteinExistence type="predicted"/>
<organism evidence="1 2">
    <name type="scientific">Natronoflexus pectinivorans</name>
    <dbReference type="NCBI Taxonomy" id="682526"/>
    <lineage>
        <taxon>Bacteria</taxon>
        <taxon>Pseudomonadati</taxon>
        <taxon>Bacteroidota</taxon>
        <taxon>Bacteroidia</taxon>
        <taxon>Marinilabiliales</taxon>
        <taxon>Marinilabiliaceae</taxon>
        <taxon>Natronoflexus</taxon>
    </lineage>
</organism>
<protein>
    <submittedName>
        <fullName evidence="1">Uncharacterized protein</fullName>
    </submittedName>
</protein>
<dbReference type="Proteomes" id="UP000295221">
    <property type="component" value="Unassembled WGS sequence"/>
</dbReference>
<evidence type="ECO:0000313" key="2">
    <source>
        <dbReference type="Proteomes" id="UP000295221"/>
    </source>
</evidence>
<reference evidence="1 2" key="1">
    <citation type="submission" date="2019-03" db="EMBL/GenBank/DDBJ databases">
        <title>Genomic Encyclopedia of Type Strains, Phase IV (KMG-IV): sequencing the most valuable type-strain genomes for metagenomic binning, comparative biology and taxonomic classification.</title>
        <authorList>
            <person name="Goeker M."/>
        </authorList>
    </citation>
    <scope>NUCLEOTIDE SEQUENCE [LARGE SCALE GENOMIC DNA]</scope>
    <source>
        <strain evidence="1 2">DSM 24179</strain>
    </source>
</reference>
<dbReference type="EMBL" id="SLWK01000011">
    <property type="protein sequence ID" value="TCO06983.1"/>
    <property type="molecule type" value="Genomic_DNA"/>
</dbReference>
<gene>
    <name evidence="1" type="ORF">EV194_111103</name>
</gene>
<comment type="caution">
    <text evidence="1">The sequence shown here is derived from an EMBL/GenBank/DDBJ whole genome shotgun (WGS) entry which is preliminary data.</text>
</comment>
<sequence>MWHLRKTIHGKFSKGRSPYILVAIHHPVNPRGVALTSNVRLEYLL</sequence>
<name>A0A4R2GG07_9BACT</name>
<evidence type="ECO:0000313" key="1">
    <source>
        <dbReference type="EMBL" id="TCO06983.1"/>
    </source>
</evidence>
<dbReference type="AlphaFoldDB" id="A0A4R2GG07"/>
<keyword evidence="2" id="KW-1185">Reference proteome</keyword>
<accession>A0A4R2GG07</accession>